<dbReference type="EMBL" id="LZSX01000073">
    <property type="protein sequence ID" value="OBB81917.1"/>
    <property type="molecule type" value="Genomic_DNA"/>
</dbReference>
<protein>
    <submittedName>
        <fullName evidence="3">Uncharacterized protein</fullName>
    </submittedName>
</protein>
<gene>
    <name evidence="3" type="ORF">A5760_13210</name>
</gene>
<dbReference type="AlphaFoldDB" id="A0A1A0VFA1"/>
<keyword evidence="2" id="KW-1133">Transmembrane helix</keyword>
<comment type="caution">
    <text evidence="3">The sequence shown here is derived from an EMBL/GenBank/DDBJ whole genome shotgun (WGS) entry which is preliminary data.</text>
</comment>
<name>A0A1A0VFA1_9MYCO</name>
<feature type="region of interest" description="Disordered" evidence="1">
    <location>
        <begin position="1"/>
        <end position="25"/>
    </location>
</feature>
<feature type="compositionally biased region" description="Basic and acidic residues" evidence="1">
    <location>
        <begin position="1"/>
        <end position="16"/>
    </location>
</feature>
<evidence type="ECO:0000256" key="1">
    <source>
        <dbReference type="SAM" id="MobiDB-lite"/>
    </source>
</evidence>
<keyword evidence="2" id="KW-0472">Membrane</keyword>
<evidence type="ECO:0000256" key="2">
    <source>
        <dbReference type="SAM" id="Phobius"/>
    </source>
</evidence>
<dbReference type="Proteomes" id="UP000091914">
    <property type="component" value="Unassembled WGS sequence"/>
</dbReference>
<evidence type="ECO:0000313" key="3">
    <source>
        <dbReference type="EMBL" id="OBB81917.1"/>
    </source>
</evidence>
<feature type="transmembrane region" description="Helical" evidence="2">
    <location>
        <begin position="73"/>
        <end position="92"/>
    </location>
</feature>
<sequence>MDRLTGRREEIGRAHGTDAAANGQGQNRRCDAVAGGALVLTGGAILTGCSGTAHSRAISVVASTDVWGPGVPVSVFVASISFLIYPVCWMIGRRRESAA</sequence>
<organism evidence="3 4">
    <name type="scientific">Mycobacterium colombiense</name>
    <dbReference type="NCBI Taxonomy" id="339268"/>
    <lineage>
        <taxon>Bacteria</taxon>
        <taxon>Bacillati</taxon>
        <taxon>Actinomycetota</taxon>
        <taxon>Actinomycetes</taxon>
        <taxon>Mycobacteriales</taxon>
        <taxon>Mycobacteriaceae</taxon>
        <taxon>Mycobacterium</taxon>
        <taxon>Mycobacterium avium complex (MAC)</taxon>
    </lineage>
</organism>
<evidence type="ECO:0000313" key="4">
    <source>
        <dbReference type="Proteomes" id="UP000091914"/>
    </source>
</evidence>
<feature type="transmembrane region" description="Helical" evidence="2">
    <location>
        <begin position="32"/>
        <end position="53"/>
    </location>
</feature>
<keyword evidence="2" id="KW-0812">Transmembrane</keyword>
<accession>A0A1A0VFA1</accession>
<reference evidence="3 4" key="1">
    <citation type="submission" date="2016-06" db="EMBL/GenBank/DDBJ databases">
        <authorList>
            <person name="Kjaerup R.B."/>
            <person name="Dalgaard T.S."/>
            <person name="Juul-Madsen H.R."/>
        </authorList>
    </citation>
    <scope>NUCLEOTIDE SEQUENCE [LARGE SCALE GENOMIC DNA]</scope>
    <source>
        <strain evidence="3 4">852002-51834_SCH5396731</strain>
    </source>
</reference>
<proteinExistence type="predicted"/>